<keyword evidence="3" id="KW-0472">Membrane</keyword>
<name>A0ABP0KY22_9DINO</name>
<evidence type="ECO:0000259" key="4">
    <source>
        <dbReference type="SMART" id="SM00254"/>
    </source>
</evidence>
<feature type="coiled-coil region" evidence="1">
    <location>
        <begin position="238"/>
        <end position="326"/>
    </location>
</feature>
<dbReference type="SMART" id="SM00254">
    <property type="entry name" value="ShKT"/>
    <property type="match status" value="3"/>
</dbReference>
<feature type="domain" description="ShKT" evidence="4">
    <location>
        <begin position="200"/>
        <end position="229"/>
    </location>
</feature>
<dbReference type="InterPro" id="IPR003582">
    <property type="entry name" value="ShKT_dom"/>
</dbReference>
<sequence>MPCLDATRSLSLSRMRQLWIEPNVVTYTAAMACGQWQLPLKICKMNTVTSNAKLNCLVSTSGHWDQAVETLLQMRLARMGVTCVSFNSVMNAQVFWPDALGFVQAIQAFLDLMATARFLATCVCLNFAWAADQNENCATWAAAGECTRNAAYMLKACSASCSSSKDASKCREWAAAGQCGKNAAFMMKECASFCPSQRGEMEECEQWARMGECDQNPDFMLQKCASTCGSLLKQGSKKADATQGAEKAEALLQKARKEMEELQKRLSEKNKVALQEAERQHEERLRKLDFAKTVAEQRELQLQQALEASKARVAILEEQLAGLKRAEADAPRCPVPSTGAPGTTRKSLAAVYGEPRYPLVVPEENETACEKALQSLCAGNLDGQQPPLSQVLQACQHSEDVTQLKQELASKPAELAEPCPSQPERSGGKKLDEDDELLIFFSGAVRCEGNCSSGLMLSSLRATLQQSFQLLLDGFLLALNTALGADPEKGRAAAARAAQIGRRLRQRLGELMEAKGADLEKVLEMSPHASELLQRFSHHAATKTEHAAATAGRAAERLMALLPAEHRRIWPSDSQWQELSLVFVWLLLLLFVSVRILSLTTKLAIKLFVVLPRQLLTASACSAINSFAKKQLQQDQWQLALVQLSAFELDLTELDVFGYNAAISACEKGHRWLASHSLLTHLQRCRLPPDDVSSGSFLASLSPDAWLQALTLLRSGFATAAPQIAAITTLAQGRQWQFCLASLPVTSVAQGSAVAVLVGGVSRCDRPVIAQLLDELNGQMVRNLQPIFLPMRSMREARAVEDARRRQEEVKRLRSEASIWRLLQLAFLMLPLAIYWPVWFMDPITFWNWVSVLLASYYAEFNLERQAPRKPDDSAEEAFAAVVKGIKAFMDEATRVDEEFRQLWRETVDSFQRQREPELKEHAAEVQGAVMNLAKELLPKVQAQEPLPLELLQQLNAAVQRFESRYSGALGKSDLLPEQLLTAAPGSKLYPGLLKKVEAICHRSIADFEQREVDTFRAWLQQGAHVADFDTKVKALSEDRESKIKRLVEMHQDCLVQSDHLPLIDEVQLGDGHIKVMIWNTLEFPSLNSSPVTDGILPYCSEVTATLERKTAEERALLLGALCSEAAIRGHIDLIWTKVRDFLEDCDGVVLLQEANKDVVAKVKEECDQRRWTALFSQANENSSKCNAITGIVSKQPFDQEAQVEVAENKKLRFFMAARQQDTWFVSCHVPLVVGKTVAPKANEDLATKVLEQIASDLPGARTLVAGGDWNADVYEVASRKPTGRPLRLYAPSGRTAFGNHHTIDGVFCLS</sequence>
<feature type="domain" description="ShKT" evidence="4">
    <location>
        <begin position="121"/>
        <end position="158"/>
    </location>
</feature>
<evidence type="ECO:0000256" key="3">
    <source>
        <dbReference type="SAM" id="Phobius"/>
    </source>
</evidence>
<feature type="transmembrane region" description="Helical" evidence="3">
    <location>
        <begin position="819"/>
        <end position="838"/>
    </location>
</feature>
<keyword evidence="1" id="KW-0175">Coiled coil</keyword>
<keyword evidence="6" id="KW-1185">Reference proteome</keyword>
<dbReference type="SUPFAM" id="SSF56219">
    <property type="entry name" value="DNase I-like"/>
    <property type="match status" value="1"/>
</dbReference>
<protein>
    <recommendedName>
        <fullName evidence="4">ShKT domain-containing protein</fullName>
    </recommendedName>
</protein>
<dbReference type="EMBL" id="CAXAMN010010446">
    <property type="protein sequence ID" value="CAK9031796.1"/>
    <property type="molecule type" value="Genomic_DNA"/>
</dbReference>
<comment type="caution">
    <text evidence="5">The sequence shown here is derived from an EMBL/GenBank/DDBJ whole genome shotgun (WGS) entry which is preliminary data.</text>
</comment>
<organism evidence="5 6">
    <name type="scientific">Durusdinium trenchii</name>
    <dbReference type="NCBI Taxonomy" id="1381693"/>
    <lineage>
        <taxon>Eukaryota</taxon>
        <taxon>Sar</taxon>
        <taxon>Alveolata</taxon>
        <taxon>Dinophyceae</taxon>
        <taxon>Suessiales</taxon>
        <taxon>Symbiodiniaceae</taxon>
        <taxon>Durusdinium</taxon>
    </lineage>
</organism>
<reference evidence="5 6" key="1">
    <citation type="submission" date="2024-02" db="EMBL/GenBank/DDBJ databases">
        <authorList>
            <person name="Chen Y."/>
            <person name="Shah S."/>
            <person name="Dougan E. K."/>
            <person name="Thang M."/>
            <person name="Chan C."/>
        </authorList>
    </citation>
    <scope>NUCLEOTIDE SEQUENCE [LARGE SCALE GENOMIC DNA]</scope>
</reference>
<feature type="region of interest" description="Disordered" evidence="2">
    <location>
        <begin position="411"/>
        <end position="430"/>
    </location>
</feature>
<evidence type="ECO:0000256" key="1">
    <source>
        <dbReference type="SAM" id="Coils"/>
    </source>
</evidence>
<gene>
    <name evidence="5" type="ORF">CCMP2556_LOCUS18422</name>
</gene>
<evidence type="ECO:0000256" key="2">
    <source>
        <dbReference type="SAM" id="MobiDB-lite"/>
    </source>
</evidence>
<dbReference type="Proteomes" id="UP001642484">
    <property type="component" value="Unassembled WGS sequence"/>
</dbReference>
<evidence type="ECO:0000313" key="5">
    <source>
        <dbReference type="EMBL" id="CAK9031796.1"/>
    </source>
</evidence>
<evidence type="ECO:0000313" key="6">
    <source>
        <dbReference type="Proteomes" id="UP001642484"/>
    </source>
</evidence>
<dbReference type="Gene3D" id="3.60.10.10">
    <property type="entry name" value="Endonuclease/exonuclease/phosphatase"/>
    <property type="match status" value="1"/>
</dbReference>
<keyword evidence="3" id="KW-0812">Transmembrane</keyword>
<feature type="domain" description="ShKT" evidence="4">
    <location>
        <begin position="160"/>
        <end position="195"/>
    </location>
</feature>
<dbReference type="Pfam" id="PF01549">
    <property type="entry name" value="ShK"/>
    <property type="match status" value="3"/>
</dbReference>
<accession>A0ABP0KY22</accession>
<proteinExistence type="predicted"/>
<dbReference type="InterPro" id="IPR036691">
    <property type="entry name" value="Endo/exonu/phosph_ase_sf"/>
</dbReference>
<keyword evidence="3" id="KW-1133">Transmembrane helix</keyword>
<feature type="transmembrane region" description="Helical" evidence="3">
    <location>
        <begin position="579"/>
        <end position="597"/>
    </location>
</feature>